<dbReference type="Pfam" id="PF04307">
    <property type="entry name" value="YdjM"/>
    <property type="match status" value="1"/>
</dbReference>
<dbReference type="GO" id="GO:0016787">
    <property type="term" value="F:hydrolase activity"/>
    <property type="evidence" value="ECO:0007669"/>
    <property type="project" value="UniProtKB-KW"/>
</dbReference>
<proteinExistence type="predicted"/>
<dbReference type="AlphaFoldDB" id="A0A4Q5N0L7"/>
<feature type="transmembrane region" description="Helical" evidence="1">
    <location>
        <begin position="169"/>
        <end position="192"/>
    </location>
</feature>
<dbReference type="OrthoDB" id="3425909at2"/>
<feature type="transmembrane region" description="Helical" evidence="1">
    <location>
        <begin position="140"/>
        <end position="157"/>
    </location>
</feature>
<dbReference type="InterPro" id="IPR007404">
    <property type="entry name" value="YdjM-like"/>
</dbReference>
<dbReference type="Proteomes" id="UP000293764">
    <property type="component" value="Unassembled WGS sequence"/>
</dbReference>
<evidence type="ECO:0000313" key="3">
    <source>
        <dbReference type="Proteomes" id="UP000293764"/>
    </source>
</evidence>
<name>A0A4Q5N0L7_9MICO</name>
<keyword evidence="1" id="KW-1133">Transmembrane helix</keyword>
<reference evidence="2 3" key="1">
    <citation type="submission" date="2019-01" db="EMBL/GenBank/DDBJ databases">
        <title>Novel species of Cellulomonas.</title>
        <authorList>
            <person name="Liu Q."/>
            <person name="Xin Y.-H."/>
        </authorList>
    </citation>
    <scope>NUCLEOTIDE SEQUENCE [LARGE SCALE GENOMIC DNA]</scope>
    <source>
        <strain evidence="2 3">HLT2-17</strain>
    </source>
</reference>
<feature type="transmembrane region" description="Helical" evidence="1">
    <location>
        <begin position="109"/>
        <end position="128"/>
    </location>
</feature>
<gene>
    <name evidence="2" type="ORF">EUA98_07540</name>
</gene>
<dbReference type="RefSeq" id="WP_130102064.1">
    <property type="nucleotide sequence ID" value="NZ_SDWW01000014.1"/>
</dbReference>
<keyword evidence="2" id="KW-0378">Hydrolase</keyword>
<protein>
    <submittedName>
        <fullName evidence="2">Metal-dependent hydrolase</fullName>
    </submittedName>
</protein>
<keyword evidence="1" id="KW-0472">Membrane</keyword>
<feature type="transmembrane region" description="Helical" evidence="1">
    <location>
        <begin position="230"/>
        <end position="253"/>
    </location>
</feature>
<comment type="caution">
    <text evidence="2">The sequence shown here is derived from an EMBL/GenBank/DDBJ whole genome shotgun (WGS) entry which is preliminary data.</text>
</comment>
<dbReference type="EMBL" id="SDWW01000014">
    <property type="protein sequence ID" value="RYV51580.1"/>
    <property type="molecule type" value="Genomic_DNA"/>
</dbReference>
<organism evidence="2 3">
    <name type="scientific">Pengzhenrongella frigida</name>
    <dbReference type="NCBI Taxonomy" id="1259133"/>
    <lineage>
        <taxon>Bacteria</taxon>
        <taxon>Bacillati</taxon>
        <taxon>Actinomycetota</taxon>
        <taxon>Actinomycetes</taxon>
        <taxon>Micrococcales</taxon>
        <taxon>Pengzhenrongella</taxon>
    </lineage>
</organism>
<sequence>MMGGHHAISGAAAWVAVTAAAPFTLGLNPLPASSVLLGAVVTAGAALLPDLDHRSATIARSGGMVTWGVSTAASVTSGGHRHGLHSLLAVVGFTFGTTLAGRWEAVVPVFGLIPAGSALLLLALVAFSTRALDITRGGDVVLWLSAAVAVVVVLAVAPEQLEWLPTSVMIGVVVHLLGDLITTGGIPLLWPWMPRPPRAVSRIPGMRKVWRSGGYLALPVLGNAGSKREWVLCAGLSVYALYGLAASAGVLGAP</sequence>
<evidence type="ECO:0000313" key="2">
    <source>
        <dbReference type="EMBL" id="RYV51580.1"/>
    </source>
</evidence>
<keyword evidence="1" id="KW-0812">Transmembrane</keyword>
<evidence type="ECO:0000256" key="1">
    <source>
        <dbReference type="SAM" id="Phobius"/>
    </source>
</evidence>
<keyword evidence="3" id="KW-1185">Reference proteome</keyword>
<accession>A0A4Q5N0L7</accession>